<dbReference type="RefSeq" id="WP_311617782.1">
    <property type="nucleotide sequence ID" value="NZ_JAVREV010000006.1"/>
</dbReference>
<proteinExistence type="predicted"/>
<dbReference type="InterPro" id="IPR029074">
    <property type="entry name" value="Imm49"/>
</dbReference>
<sequence length="264" mass="29965">MAETIRRLEQSPRMFNSALGKALMHAEANCAIDPNAELLETWEAVVTAMQVGSAMFATSNLTEGSVQCRIGHEVRTLPATGPQYYSDAGNWLTAFWLAIVCREQDRMTQLCSVPLDVLRSTEAEYDEYDEYIYHWVDALQAYWLRRPGLAEKLTKAIELSHPDIARIAGQELMNKILYQPIGLFHRFVRRDHEGFNQDLATALELHKQYWTANEERTLGVDSLVAWGPLAVACLAYDGGFPIEVESEYLPKHLLVRSWLGEFPT</sequence>
<dbReference type="Pfam" id="PF15575">
    <property type="entry name" value="Imm49"/>
    <property type="match status" value="1"/>
</dbReference>
<evidence type="ECO:0000313" key="1">
    <source>
        <dbReference type="EMBL" id="MDT0443431.1"/>
    </source>
</evidence>
<protein>
    <submittedName>
        <fullName evidence="1">Immunity 49 family protein</fullName>
    </submittedName>
</protein>
<gene>
    <name evidence="1" type="ORF">RM779_12610</name>
</gene>
<comment type="caution">
    <text evidence="1">The sequence shown here is derived from an EMBL/GenBank/DDBJ whole genome shotgun (WGS) entry which is preliminary data.</text>
</comment>
<name>A0ABU2S413_9ACTN</name>
<dbReference type="Proteomes" id="UP001183615">
    <property type="component" value="Unassembled WGS sequence"/>
</dbReference>
<dbReference type="EMBL" id="JAVREV010000006">
    <property type="protein sequence ID" value="MDT0443431.1"/>
    <property type="molecule type" value="Genomic_DNA"/>
</dbReference>
<reference evidence="2" key="1">
    <citation type="submission" date="2023-07" db="EMBL/GenBank/DDBJ databases">
        <title>30 novel species of actinomycetes from the DSMZ collection.</title>
        <authorList>
            <person name="Nouioui I."/>
        </authorList>
    </citation>
    <scope>NUCLEOTIDE SEQUENCE [LARGE SCALE GENOMIC DNA]</scope>
    <source>
        <strain evidence="2">DSM 41886</strain>
    </source>
</reference>
<keyword evidence="2" id="KW-1185">Reference proteome</keyword>
<evidence type="ECO:0000313" key="2">
    <source>
        <dbReference type="Proteomes" id="UP001183615"/>
    </source>
</evidence>
<organism evidence="1 2">
    <name type="scientific">Streptomyces johnsoniae</name>
    <dbReference type="NCBI Taxonomy" id="3075532"/>
    <lineage>
        <taxon>Bacteria</taxon>
        <taxon>Bacillati</taxon>
        <taxon>Actinomycetota</taxon>
        <taxon>Actinomycetes</taxon>
        <taxon>Kitasatosporales</taxon>
        <taxon>Streptomycetaceae</taxon>
        <taxon>Streptomyces</taxon>
    </lineage>
</organism>
<accession>A0ABU2S413</accession>